<organism evidence="2">
    <name type="scientific">hydrothermal vent metagenome</name>
    <dbReference type="NCBI Taxonomy" id="652676"/>
    <lineage>
        <taxon>unclassified sequences</taxon>
        <taxon>metagenomes</taxon>
        <taxon>ecological metagenomes</taxon>
    </lineage>
</organism>
<evidence type="ECO:0000256" key="1">
    <source>
        <dbReference type="SAM" id="Phobius"/>
    </source>
</evidence>
<feature type="transmembrane region" description="Helical" evidence="1">
    <location>
        <begin position="43"/>
        <end position="66"/>
    </location>
</feature>
<keyword evidence="1" id="KW-1133">Transmembrane helix</keyword>
<keyword evidence="1" id="KW-0472">Membrane</keyword>
<evidence type="ECO:0000313" key="2">
    <source>
        <dbReference type="EMBL" id="VAW21339.1"/>
    </source>
</evidence>
<reference evidence="2" key="1">
    <citation type="submission" date="2018-06" db="EMBL/GenBank/DDBJ databases">
        <authorList>
            <person name="Zhirakovskaya E."/>
        </authorList>
    </citation>
    <scope>NUCLEOTIDE SEQUENCE</scope>
</reference>
<proteinExistence type="predicted"/>
<dbReference type="InterPro" id="IPR010865">
    <property type="entry name" value="DUF1499"/>
</dbReference>
<gene>
    <name evidence="2" type="ORF">MNBD_ALPHA12-1707</name>
</gene>
<dbReference type="AlphaFoldDB" id="A0A3B0U9X4"/>
<accession>A0A3B0U9X4</accession>
<feature type="transmembrane region" description="Helical" evidence="1">
    <location>
        <begin position="78"/>
        <end position="97"/>
    </location>
</feature>
<evidence type="ECO:0008006" key="3">
    <source>
        <dbReference type="Google" id="ProtNLM"/>
    </source>
</evidence>
<protein>
    <recommendedName>
        <fullName evidence="3">DUF1499 domain-containing protein</fullName>
    </recommendedName>
</protein>
<dbReference type="EMBL" id="UOEO01000165">
    <property type="protein sequence ID" value="VAW21339.1"/>
    <property type="molecule type" value="Genomic_DNA"/>
</dbReference>
<name>A0A3B0U9X4_9ZZZZ</name>
<keyword evidence="1" id="KW-0812">Transmembrane</keyword>
<feature type="transmembrane region" description="Helical" evidence="1">
    <location>
        <begin position="12"/>
        <end position="31"/>
    </location>
</feature>
<dbReference type="Pfam" id="PF07386">
    <property type="entry name" value="DUF1499"/>
    <property type="match status" value="1"/>
</dbReference>
<sequence>MRISIRTSKWAIWARRLGGFAVPVLVIAVFLHRAQVLASDSFITVFMVGLIIAALGLVVGIVAYVRLWHSGERGWGKATIGVVLGLACLSPVIYGAIQFARYPVVNDVATDWAAPLPLVLNPDASIPDGAVQKEVIDAFPDIGTRTYQLATKEVFNIVEKLVVERGWDIRVRRSPVFNNMTGRINALTMTLFGWRDEIAIRVSSGVDGVRVDMRSASLFGVSDLGVNGRRIESFLFELDQRLGQASNSNQGLAKTH</sequence>